<dbReference type="RefSeq" id="WP_044830792.1">
    <property type="nucleotide sequence ID" value="NZ_CP059735.1"/>
</dbReference>
<organism evidence="1 2">
    <name type="scientific">Thalassomonas actiniarum</name>
    <dbReference type="NCBI Taxonomy" id="485447"/>
    <lineage>
        <taxon>Bacteria</taxon>
        <taxon>Pseudomonadati</taxon>
        <taxon>Pseudomonadota</taxon>
        <taxon>Gammaproteobacteria</taxon>
        <taxon>Alteromonadales</taxon>
        <taxon>Colwelliaceae</taxon>
        <taxon>Thalassomonas</taxon>
    </lineage>
</organism>
<dbReference type="EMBL" id="CP059735">
    <property type="protein sequence ID" value="WDE00630.1"/>
    <property type="molecule type" value="Genomic_DNA"/>
</dbReference>
<reference evidence="1 2" key="1">
    <citation type="journal article" date="2015" name="Genome Announc.">
        <title>Draft Genome Sequences of Marine Isolates of Thalassomonas viridans and Thalassomonas actiniarum.</title>
        <authorList>
            <person name="Olonade I."/>
            <person name="van Zyl L.J."/>
            <person name="Trindade M."/>
        </authorList>
    </citation>
    <scope>NUCLEOTIDE SEQUENCE [LARGE SCALE GENOMIC DNA]</scope>
    <source>
        <strain evidence="1 2">A5K-106</strain>
    </source>
</reference>
<dbReference type="AlphaFoldDB" id="A0AAF0C596"/>
<protein>
    <submittedName>
        <fullName evidence="1">Uncharacterized protein</fullName>
    </submittedName>
</protein>
<name>A0AAF0C596_9GAMM</name>
<proteinExistence type="predicted"/>
<reference evidence="1 2" key="2">
    <citation type="journal article" date="2022" name="Mar. Drugs">
        <title>Bioassay-Guided Fractionation Leads to the Detection of Cholic Acid Generated by the Rare Thalassomonas sp.</title>
        <authorList>
            <person name="Pheiffer F."/>
            <person name="Schneider Y.K."/>
            <person name="Hansen E.H."/>
            <person name="Andersen J.H."/>
            <person name="Isaksson J."/>
            <person name="Busche T."/>
            <person name="R C."/>
            <person name="Kalinowski J."/>
            <person name="Zyl L.V."/>
            <person name="Trindade M."/>
        </authorList>
    </citation>
    <scope>NUCLEOTIDE SEQUENCE [LARGE SCALE GENOMIC DNA]</scope>
    <source>
        <strain evidence="1 2">A5K-106</strain>
    </source>
</reference>
<accession>A0AAF0C596</accession>
<evidence type="ECO:0000313" key="1">
    <source>
        <dbReference type="EMBL" id="WDE00630.1"/>
    </source>
</evidence>
<dbReference type="Proteomes" id="UP000032568">
    <property type="component" value="Chromosome"/>
</dbReference>
<dbReference type="KEGG" id="tact:SG35_008345"/>
<evidence type="ECO:0000313" key="2">
    <source>
        <dbReference type="Proteomes" id="UP000032568"/>
    </source>
</evidence>
<sequence length="304" mass="32024">MIIDDVIDKFVDSFDLQLSMLLLKTIALPEQGGLGYKITFFNPTLDIDGYEVEHKLKLIRLDTSGLFSKYSAQEVAESLKSALQVDIAKTHAGLLSRVAWGTGKVMLGVIETGIGFIGIIIPEPGTTAAGFAVTALGVNTVADGFLQLAGANKGHGYNVLGQGAGAMGSKIATLTGGDPQVGRSIGKGIFIVTSIAVGSFGSIRILKVPGQTFLRTGLGGQAGGIAVGRVDMLYGSYRAKDGLTIFSINNNAGQSILRFVTHNGKLIVNARIVGVQRILKHENKPQEVLKGLLKLLAYGAKQGW</sequence>
<gene>
    <name evidence="1" type="ORF">SG35_008345</name>
</gene>
<keyword evidence="2" id="KW-1185">Reference proteome</keyword>